<feature type="non-terminal residue" evidence="1">
    <location>
        <position position="62"/>
    </location>
</feature>
<protein>
    <submittedName>
        <fullName evidence="1">Uncharacterized protein</fullName>
    </submittedName>
</protein>
<organism evidence="1 2">
    <name type="scientific">Tannerella forsythia</name>
    <name type="common">Bacteroides forsythus</name>
    <dbReference type="NCBI Taxonomy" id="28112"/>
    <lineage>
        <taxon>Bacteria</taxon>
        <taxon>Pseudomonadati</taxon>
        <taxon>Bacteroidota</taxon>
        <taxon>Bacteroidia</taxon>
        <taxon>Bacteroidales</taxon>
        <taxon>Tannerellaceae</taxon>
        <taxon>Tannerella</taxon>
    </lineage>
</organism>
<sequence length="62" mass="6928">MLRFATHWAELMRPCGAVTAVSRQFRIPPWKGGKGDVHIGVMTGEHRGLPLHELPFPLPCHS</sequence>
<dbReference type="Proteomes" id="UP000219259">
    <property type="component" value="Unassembled WGS sequence"/>
</dbReference>
<name>A0A2A6E4Z6_TANFO</name>
<comment type="caution">
    <text evidence="1">The sequence shown here is derived from an EMBL/GenBank/DDBJ whole genome shotgun (WGS) entry which is preliminary data.</text>
</comment>
<evidence type="ECO:0000313" key="2">
    <source>
        <dbReference type="Proteomes" id="UP000219259"/>
    </source>
</evidence>
<reference evidence="1 2" key="1">
    <citation type="submission" date="2017-09" db="EMBL/GenBank/DDBJ databases">
        <title>Phase variable restriction modification systems are present in the genome sequences of periodontal pathogens Prevotella intermedia, Tannerella forsythia and Porphyromonas gingivalis.</title>
        <authorList>
            <person name="Haigh R.D."/>
            <person name="Crawford L."/>
            <person name="Ralph J."/>
            <person name="Wanford J."/>
            <person name="Vartoukian S.R."/>
            <person name="Hijazib K."/>
            <person name="Wade W."/>
            <person name="Oggioni M.R."/>
        </authorList>
    </citation>
    <scope>NUCLEOTIDE SEQUENCE [LARGE SCALE GENOMIC DNA]</scope>
    <source>
        <strain evidence="1 2">WW11663</strain>
    </source>
</reference>
<dbReference type="AlphaFoldDB" id="A0A2A6E4Z6"/>
<proteinExistence type="predicted"/>
<dbReference type="EMBL" id="NSLJ01000071">
    <property type="protein sequence ID" value="PDP41320.1"/>
    <property type="molecule type" value="Genomic_DNA"/>
</dbReference>
<evidence type="ECO:0000313" key="1">
    <source>
        <dbReference type="EMBL" id="PDP41320.1"/>
    </source>
</evidence>
<gene>
    <name evidence="1" type="ORF">CLI86_13635</name>
</gene>
<accession>A0A2A6E4Z6</accession>